<accession>A0A7G9T599</accession>
<comment type="subcellular location">
    <subcellularLocation>
        <location evidence="1">Cell membrane</location>
        <topology evidence="1">Multi-pass membrane protein</topology>
    </subcellularLocation>
</comment>
<evidence type="ECO:0000256" key="1">
    <source>
        <dbReference type="ARBA" id="ARBA00004651"/>
    </source>
</evidence>
<evidence type="ECO:0000256" key="5">
    <source>
        <dbReference type="ARBA" id="ARBA00022692"/>
    </source>
</evidence>
<dbReference type="InterPro" id="IPR013525">
    <property type="entry name" value="ABC2_TM"/>
</dbReference>
<evidence type="ECO:0000313" key="11">
    <source>
        <dbReference type="Proteomes" id="UP000515800"/>
    </source>
</evidence>
<keyword evidence="7 8" id="KW-0472">Membrane</keyword>
<feature type="domain" description="ABC transmembrane type-2" evidence="9">
    <location>
        <begin position="111"/>
        <end position="359"/>
    </location>
</feature>
<dbReference type="PANTHER" id="PTHR30294:SF38">
    <property type="entry name" value="TRANSPORT PERMEASE PROTEIN"/>
    <property type="match status" value="1"/>
</dbReference>
<dbReference type="PROSITE" id="PS51012">
    <property type="entry name" value="ABC_TM2"/>
    <property type="match status" value="1"/>
</dbReference>
<keyword evidence="4" id="KW-1003">Cell membrane</keyword>
<dbReference type="RefSeq" id="WP_187529108.1">
    <property type="nucleotide sequence ID" value="NZ_CP060724.1"/>
</dbReference>
<dbReference type="Pfam" id="PF12698">
    <property type="entry name" value="ABC2_membrane_3"/>
    <property type="match status" value="1"/>
</dbReference>
<evidence type="ECO:0000256" key="4">
    <source>
        <dbReference type="ARBA" id="ARBA00022475"/>
    </source>
</evidence>
<dbReference type="GO" id="GO:0005886">
    <property type="term" value="C:plasma membrane"/>
    <property type="evidence" value="ECO:0007669"/>
    <property type="project" value="UniProtKB-SubCell"/>
</dbReference>
<dbReference type="Proteomes" id="UP000515800">
    <property type="component" value="Chromosome"/>
</dbReference>
<name>A0A7G9T599_9LACO</name>
<evidence type="ECO:0000256" key="6">
    <source>
        <dbReference type="ARBA" id="ARBA00022989"/>
    </source>
</evidence>
<feature type="transmembrane region" description="Helical" evidence="8">
    <location>
        <begin position="245"/>
        <end position="267"/>
    </location>
</feature>
<evidence type="ECO:0000256" key="7">
    <source>
        <dbReference type="ARBA" id="ARBA00023136"/>
    </source>
</evidence>
<reference evidence="10 11" key="1">
    <citation type="submission" date="2020-08" db="EMBL/GenBank/DDBJ databases">
        <title>Genome sequence of Weissella diestrammenae KACC 16890T.</title>
        <authorList>
            <person name="Hyun D.-W."/>
            <person name="Bae J.-W."/>
        </authorList>
    </citation>
    <scope>NUCLEOTIDE SEQUENCE [LARGE SCALE GENOMIC DNA]</scope>
    <source>
        <strain evidence="10 11">KACC 16890</strain>
    </source>
</reference>
<evidence type="ECO:0000256" key="3">
    <source>
        <dbReference type="ARBA" id="ARBA00022448"/>
    </source>
</evidence>
<organism evidence="10 11">
    <name type="scientific">Weissella diestrammenae</name>
    <dbReference type="NCBI Taxonomy" id="1162633"/>
    <lineage>
        <taxon>Bacteria</taxon>
        <taxon>Bacillati</taxon>
        <taxon>Bacillota</taxon>
        <taxon>Bacilli</taxon>
        <taxon>Lactobacillales</taxon>
        <taxon>Lactobacillaceae</taxon>
        <taxon>Weissella</taxon>
    </lineage>
</organism>
<sequence length="362" mass="40578">MRFLSITIRVLKELLRDKRTLALMFLAPLLVLTLMKVVFNTNSQVNVQIGAVNVEQTLIHQLNSGKGVHVKKYSDQSNAKKAINQEKIDAYMVNNKKKFTVTYANIDPSKTATIKNVLKSAMIMNQMNNLQAQLPAGQKNNNSANVSQTKVFKNIYLYGNAKTTYFDKILPILMGFFVFLFVFLISGMALLKERTTGTLTRLLATPVKRSEIVLGYLLSYGILAILQTLVIVTFTIFILNVEVAGALGLVMLINILLALVALSFGILMSTFAKSEFQMMQFIPIIVVPQIFFSGLISLDGMANWLQWFANILPMKYAGDALNQVIMTGQGLTNIWFDLLILLIFIVGLTFINIVGLKRYRRV</sequence>
<keyword evidence="3" id="KW-0813">Transport</keyword>
<gene>
    <name evidence="10" type="ORF">H9L19_07905</name>
</gene>
<dbReference type="EMBL" id="CP060724">
    <property type="protein sequence ID" value="QNN75274.1"/>
    <property type="molecule type" value="Genomic_DNA"/>
</dbReference>
<dbReference type="GO" id="GO:0140359">
    <property type="term" value="F:ABC-type transporter activity"/>
    <property type="evidence" value="ECO:0007669"/>
    <property type="project" value="InterPro"/>
</dbReference>
<dbReference type="PANTHER" id="PTHR30294">
    <property type="entry name" value="MEMBRANE COMPONENT OF ABC TRANSPORTER YHHJ-RELATED"/>
    <property type="match status" value="1"/>
</dbReference>
<dbReference type="InterPro" id="IPR047817">
    <property type="entry name" value="ABC2_TM_bact-type"/>
</dbReference>
<evidence type="ECO:0000313" key="10">
    <source>
        <dbReference type="EMBL" id="QNN75274.1"/>
    </source>
</evidence>
<keyword evidence="6 8" id="KW-1133">Transmembrane helix</keyword>
<dbReference type="AlphaFoldDB" id="A0A7G9T599"/>
<proteinExistence type="inferred from homology"/>
<feature type="transmembrane region" description="Helical" evidence="8">
    <location>
        <begin position="169"/>
        <end position="191"/>
    </location>
</feature>
<evidence type="ECO:0000256" key="2">
    <source>
        <dbReference type="ARBA" id="ARBA00007783"/>
    </source>
</evidence>
<feature type="transmembrane region" description="Helical" evidence="8">
    <location>
        <begin position="334"/>
        <end position="356"/>
    </location>
</feature>
<evidence type="ECO:0000256" key="8">
    <source>
        <dbReference type="SAM" id="Phobius"/>
    </source>
</evidence>
<comment type="similarity">
    <text evidence="2">Belongs to the ABC-2 integral membrane protein family.</text>
</comment>
<keyword evidence="5 8" id="KW-0812">Transmembrane</keyword>
<keyword evidence="11" id="KW-1185">Reference proteome</keyword>
<feature type="transmembrane region" description="Helical" evidence="8">
    <location>
        <begin position="279"/>
        <end position="298"/>
    </location>
</feature>
<dbReference type="InterPro" id="IPR051449">
    <property type="entry name" value="ABC-2_transporter_component"/>
</dbReference>
<protein>
    <submittedName>
        <fullName evidence="10">ABC transporter permease</fullName>
    </submittedName>
</protein>
<evidence type="ECO:0000259" key="9">
    <source>
        <dbReference type="PROSITE" id="PS51012"/>
    </source>
</evidence>
<feature type="transmembrane region" description="Helical" evidence="8">
    <location>
        <begin position="212"/>
        <end position="239"/>
    </location>
</feature>
<dbReference type="KEGG" id="wdi:H9L19_07905"/>
<feature type="transmembrane region" description="Helical" evidence="8">
    <location>
        <begin position="21"/>
        <end position="39"/>
    </location>
</feature>